<dbReference type="Proteomes" id="UP001497382">
    <property type="component" value="Unassembled WGS sequence"/>
</dbReference>
<dbReference type="EMBL" id="CAXIEN010000143">
    <property type="protein sequence ID" value="CAL1281436.1"/>
    <property type="molecule type" value="Genomic_DNA"/>
</dbReference>
<gene>
    <name evidence="2" type="ORF">LARSCL_LOCUS11566</name>
</gene>
<accession>A0AAV2ACY7</accession>
<feature type="region of interest" description="Disordered" evidence="1">
    <location>
        <begin position="253"/>
        <end position="308"/>
    </location>
</feature>
<protein>
    <submittedName>
        <fullName evidence="2">Uncharacterized protein</fullName>
    </submittedName>
</protein>
<reference evidence="2 3" key="1">
    <citation type="submission" date="2024-04" db="EMBL/GenBank/DDBJ databases">
        <authorList>
            <person name="Rising A."/>
            <person name="Reimegard J."/>
            <person name="Sonavane S."/>
            <person name="Akerstrom W."/>
            <person name="Nylinder S."/>
            <person name="Hedman E."/>
            <person name="Kallberg Y."/>
        </authorList>
    </citation>
    <scope>NUCLEOTIDE SEQUENCE [LARGE SCALE GENOMIC DNA]</scope>
</reference>
<keyword evidence="3" id="KW-1185">Reference proteome</keyword>
<sequence length="535" mass="60188">MAHRLHSELVLDHLLLHANSLQKPSYQVQCLLPQMMKAIICVVFFLGVRLARAQVLEDNIPDPSISRNSNRPRPSDPVSVFLSGLGNLILDIDETFSRQTTPKVNAEDRVKEQMYGRPRSGTNYFNRIRENYRDIQRRLGQSLGILDIRMTSDLGSVNVQNKGPESLVDVSLPSLPMKLAVSSNRGFTASDDGNDISKTTKIEPQQISPRFTSNLKLGNAEINMDSKIDPLQPSELLKSVENQIKKALEDIRLTNDKNGGSQTKEIHQEKLDKRPELNLDNKEFSSRSGNEFESSESSEVDDSSPEGRILGDVLYSESTFDKLTKRVMKDAKWAIDPKLFPSRISEKLKQFSDKATENIVPKKTEETISKIPQQPKLDAVKQDFKKRKSLKPLSNNLEAVLNNENINFIPQQDINAKFETQDINHLQDSIILAFTPEGVPLKLRMGPEIINPLKFLHKVLSTYGVSLNIPVVSYDNIEPIGREILQLGTGSGGTMTRALYIDLSDSFQLESLLRTLRSTKMLKETESEGTDQEGY</sequence>
<evidence type="ECO:0000256" key="1">
    <source>
        <dbReference type="SAM" id="MobiDB-lite"/>
    </source>
</evidence>
<evidence type="ECO:0000313" key="3">
    <source>
        <dbReference type="Proteomes" id="UP001497382"/>
    </source>
</evidence>
<dbReference type="AlphaFoldDB" id="A0AAV2ACY7"/>
<comment type="caution">
    <text evidence="2">The sequence shown here is derived from an EMBL/GenBank/DDBJ whole genome shotgun (WGS) entry which is preliminary data.</text>
</comment>
<evidence type="ECO:0000313" key="2">
    <source>
        <dbReference type="EMBL" id="CAL1281436.1"/>
    </source>
</evidence>
<feature type="compositionally biased region" description="Acidic residues" evidence="1">
    <location>
        <begin position="293"/>
        <end position="304"/>
    </location>
</feature>
<proteinExistence type="predicted"/>
<organism evidence="2 3">
    <name type="scientific">Larinioides sclopetarius</name>
    <dbReference type="NCBI Taxonomy" id="280406"/>
    <lineage>
        <taxon>Eukaryota</taxon>
        <taxon>Metazoa</taxon>
        <taxon>Ecdysozoa</taxon>
        <taxon>Arthropoda</taxon>
        <taxon>Chelicerata</taxon>
        <taxon>Arachnida</taxon>
        <taxon>Araneae</taxon>
        <taxon>Araneomorphae</taxon>
        <taxon>Entelegynae</taxon>
        <taxon>Araneoidea</taxon>
        <taxon>Araneidae</taxon>
        <taxon>Larinioides</taxon>
    </lineage>
</organism>
<feature type="compositionally biased region" description="Basic and acidic residues" evidence="1">
    <location>
        <begin position="264"/>
        <end position="285"/>
    </location>
</feature>
<name>A0AAV2ACY7_9ARAC</name>